<feature type="region of interest" description="Disordered" evidence="1">
    <location>
        <begin position="347"/>
        <end position="450"/>
    </location>
</feature>
<evidence type="ECO:0000256" key="2">
    <source>
        <dbReference type="SAM" id="Phobius"/>
    </source>
</evidence>
<feature type="transmembrane region" description="Helical" evidence="2">
    <location>
        <begin position="83"/>
        <end position="103"/>
    </location>
</feature>
<organism evidence="3 4">
    <name type="scientific">Heliocybe sulcata</name>
    <dbReference type="NCBI Taxonomy" id="5364"/>
    <lineage>
        <taxon>Eukaryota</taxon>
        <taxon>Fungi</taxon>
        <taxon>Dikarya</taxon>
        <taxon>Basidiomycota</taxon>
        <taxon>Agaricomycotina</taxon>
        <taxon>Agaricomycetes</taxon>
        <taxon>Gloeophyllales</taxon>
        <taxon>Gloeophyllaceae</taxon>
        <taxon>Heliocybe</taxon>
    </lineage>
</organism>
<keyword evidence="4" id="KW-1185">Reference proteome</keyword>
<dbReference type="OrthoDB" id="3323345at2759"/>
<sequence length="552" mass="59916">MEHFTVTRLLSATLSGPSVLDAVDVFRLSLLFRSVAPVLRRLLSFLFGCMQAISLPAPALVFLLDAAPDDMEKTTSTFPVDAFGIGLVTLIIGFVIGAVWLFVTRTPVRFDDSDSTPVADWIVNSITHSTHISSGSLGHSPMPSEIDLTDASPGSADDSPNNRDSITSGLEASINSTWPHPTQITRLLWTPAVSQFPEDYSTNPSPELEDFMDRSSSSGLAAYLPLLSPSSASSSPSDSPCSNATYRTLSEILDYSHMSENVSTEKVQEAFARDLLPESTSCRLPTIPSLDFDKLSVGDIEDPLVLSGGMISRIAVPPPLISQGRRSCPQDVRGAGRTNGIIARAATASPSMSQGRRDRPEDVRGTGYPIGIDLPGKRSAAARPISTASHLRIRVPSEHGLPRNPQDVRGSGRRYIPGPPSARTARRPQSRSRGAAPPAIGSKYASSDYKHEAREAIARCNELRRRGAELNERIEKTTKRIAKMSARWREAEERRTLYELAEASGEEPPPPKPPPEPPSTWDLELDELPEPPVELPPIPTPDCSMTEDEDDD</sequence>
<feature type="compositionally biased region" description="Basic and acidic residues" evidence="1">
    <location>
        <begin position="355"/>
        <end position="364"/>
    </location>
</feature>
<reference evidence="3 4" key="1">
    <citation type="journal article" date="2019" name="Nat. Ecol. Evol.">
        <title>Megaphylogeny resolves global patterns of mushroom evolution.</title>
        <authorList>
            <person name="Varga T."/>
            <person name="Krizsan K."/>
            <person name="Foldi C."/>
            <person name="Dima B."/>
            <person name="Sanchez-Garcia M."/>
            <person name="Sanchez-Ramirez S."/>
            <person name="Szollosi G.J."/>
            <person name="Szarkandi J.G."/>
            <person name="Papp V."/>
            <person name="Albert L."/>
            <person name="Andreopoulos W."/>
            <person name="Angelini C."/>
            <person name="Antonin V."/>
            <person name="Barry K.W."/>
            <person name="Bougher N.L."/>
            <person name="Buchanan P."/>
            <person name="Buyck B."/>
            <person name="Bense V."/>
            <person name="Catcheside P."/>
            <person name="Chovatia M."/>
            <person name="Cooper J."/>
            <person name="Damon W."/>
            <person name="Desjardin D."/>
            <person name="Finy P."/>
            <person name="Geml J."/>
            <person name="Haridas S."/>
            <person name="Hughes K."/>
            <person name="Justo A."/>
            <person name="Karasinski D."/>
            <person name="Kautmanova I."/>
            <person name="Kiss B."/>
            <person name="Kocsube S."/>
            <person name="Kotiranta H."/>
            <person name="LaButti K.M."/>
            <person name="Lechner B.E."/>
            <person name="Liimatainen K."/>
            <person name="Lipzen A."/>
            <person name="Lukacs Z."/>
            <person name="Mihaltcheva S."/>
            <person name="Morgado L.N."/>
            <person name="Niskanen T."/>
            <person name="Noordeloos M.E."/>
            <person name="Ohm R.A."/>
            <person name="Ortiz-Santana B."/>
            <person name="Ovrebo C."/>
            <person name="Racz N."/>
            <person name="Riley R."/>
            <person name="Savchenko A."/>
            <person name="Shiryaev A."/>
            <person name="Soop K."/>
            <person name="Spirin V."/>
            <person name="Szebenyi C."/>
            <person name="Tomsovsky M."/>
            <person name="Tulloss R.E."/>
            <person name="Uehling J."/>
            <person name="Grigoriev I.V."/>
            <person name="Vagvolgyi C."/>
            <person name="Papp T."/>
            <person name="Martin F.M."/>
            <person name="Miettinen O."/>
            <person name="Hibbett D.S."/>
            <person name="Nagy L.G."/>
        </authorList>
    </citation>
    <scope>NUCLEOTIDE SEQUENCE [LARGE SCALE GENOMIC DNA]</scope>
    <source>
        <strain evidence="3 4">OMC1185</strain>
    </source>
</reference>
<feature type="compositionally biased region" description="Pro residues" evidence="1">
    <location>
        <begin position="507"/>
        <end position="518"/>
    </location>
</feature>
<feature type="compositionally biased region" description="Polar residues" evidence="1">
    <location>
        <begin position="158"/>
        <end position="174"/>
    </location>
</feature>
<feature type="region of interest" description="Disordered" evidence="1">
    <location>
        <begin position="132"/>
        <end position="174"/>
    </location>
</feature>
<feature type="compositionally biased region" description="Pro residues" evidence="1">
    <location>
        <begin position="530"/>
        <end position="540"/>
    </location>
</feature>
<keyword evidence="2" id="KW-1133">Transmembrane helix</keyword>
<gene>
    <name evidence="3" type="ORF">OE88DRAFT_1811950</name>
</gene>
<evidence type="ECO:0000256" key="1">
    <source>
        <dbReference type="SAM" id="MobiDB-lite"/>
    </source>
</evidence>
<protein>
    <submittedName>
        <fullName evidence="3">Uncharacterized protein</fullName>
    </submittedName>
</protein>
<feature type="region of interest" description="Disordered" evidence="1">
    <location>
        <begin position="495"/>
        <end position="552"/>
    </location>
</feature>
<keyword evidence="2" id="KW-0812">Transmembrane</keyword>
<feature type="transmembrane region" description="Helical" evidence="2">
    <location>
        <begin position="42"/>
        <end position="63"/>
    </location>
</feature>
<dbReference type="EMBL" id="ML213530">
    <property type="protein sequence ID" value="TFK46439.1"/>
    <property type="molecule type" value="Genomic_DNA"/>
</dbReference>
<name>A0A5C3MLZ8_9AGAM</name>
<dbReference type="Proteomes" id="UP000305948">
    <property type="component" value="Unassembled WGS sequence"/>
</dbReference>
<evidence type="ECO:0000313" key="4">
    <source>
        <dbReference type="Proteomes" id="UP000305948"/>
    </source>
</evidence>
<evidence type="ECO:0000313" key="3">
    <source>
        <dbReference type="EMBL" id="TFK46439.1"/>
    </source>
</evidence>
<keyword evidence="2" id="KW-0472">Membrane</keyword>
<dbReference type="AlphaFoldDB" id="A0A5C3MLZ8"/>
<proteinExistence type="predicted"/>
<accession>A0A5C3MLZ8</accession>